<dbReference type="OrthoDB" id="6431884at2759"/>
<reference evidence="2" key="2">
    <citation type="submission" date="2022-10" db="EMBL/GenBank/DDBJ databases">
        <authorList>
            <consortium name="ENA_rothamsted_submissions"/>
            <consortium name="culmorum"/>
            <person name="King R."/>
        </authorList>
    </citation>
    <scope>NUCLEOTIDE SEQUENCE</scope>
</reference>
<dbReference type="Proteomes" id="UP001153714">
    <property type="component" value="Chromosome 12"/>
</dbReference>
<sequence>MPGCTNTLMHAGSYCDERNERARRARERAYGDPPVVRLRLGSSLAAGDIKEGDDVYFECHVRANPPARKLSWLHDDRPLAHNATARVFHSNQSLVLQKVTRHSSGRYACSALNAEGETVSNELHFRVKCKLYVTLIRLLEGAR</sequence>
<evidence type="ECO:0000313" key="2">
    <source>
        <dbReference type="EMBL" id="CAG9784161.1"/>
    </source>
</evidence>
<dbReference type="InterPro" id="IPR007110">
    <property type="entry name" value="Ig-like_dom"/>
</dbReference>
<dbReference type="EMBL" id="OU893343">
    <property type="protein sequence ID" value="CAG9784161.1"/>
    <property type="molecule type" value="Genomic_DNA"/>
</dbReference>
<dbReference type="PANTHER" id="PTHR23278">
    <property type="entry name" value="SIDESTEP PROTEIN"/>
    <property type="match status" value="1"/>
</dbReference>
<gene>
    <name evidence="2" type="ORF">DIATSA_LOCUS2272</name>
</gene>
<dbReference type="SMART" id="SM00409">
    <property type="entry name" value="IG"/>
    <property type="match status" value="1"/>
</dbReference>
<organism evidence="2 3">
    <name type="scientific">Diatraea saccharalis</name>
    <name type="common">sugarcane borer</name>
    <dbReference type="NCBI Taxonomy" id="40085"/>
    <lineage>
        <taxon>Eukaryota</taxon>
        <taxon>Metazoa</taxon>
        <taxon>Ecdysozoa</taxon>
        <taxon>Arthropoda</taxon>
        <taxon>Hexapoda</taxon>
        <taxon>Insecta</taxon>
        <taxon>Pterygota</taxon>
        <taxon>Neoptera</taxon>
        <taxon>Endopterygota</taxon>
        <taxon>Lepidoptera</taxon>
        <taxon>Glossata</taxon>
        <taxon>Ditrysia</taxon>
        <taxon>Pyraloidea</taxon>
        <taxon>Crambidae</taxon>
        <taxon>Crambinae</taxon>
        <taxon>Diatraea</taxon>
    </lineage>
</organism>
<dbReference type="InterPro" id="IPR003598">
    <property type="entry name" value="Ig_sub2"/>
</dbReference>
<evidence type="ECO:0000313" key="3">
    <source>
        <dbReference type="Proteomes" id="UP001153714"/>
    </source>
</evidence>
<dbReference type="InterPro" id="IPR036179">
    <property type="entry name" value="Ig-like_dom_sf"/>
</dbReference>
<dbReference type="Pfam" id="PF13927">
    <property type="entry name" value="Ig_3"/>
    <property type="match status" value="1"/>
</dbReference>
<dbReference type="PANTHER" id="PTHR23278:SF31">
    <property type="entry name" value="SIDESTEP II, ISOFORM A"/>
    <property type="match status" value="1"/>
</dbReference>
<name>A0A9N9QVN5_9NEOP</name>
<evidence type="ECO:0000259" key="1">
    <source>
        <dbReference type="PROSITE" id="PS50835"/>
    </source>
</evidence>
<feature type="domain" description="Ig-like" evidence="1">
    <location>
        <begin position="33"/>
        <end position="120"/>
    </location>
</feature>
<dbReference type="PROSITE" id="PS50835">
    <property type="entry name" value="IG_LIKE"/>
    <property type="match status" value="1"/>
</dbReference>
<dbReference type="InterPro" id="IPR013783">
    <property type="entry name" value="Ig-like_fold"/>
</dbReference>
<dbReference type="Gene3D" id="2.60.40.10">
    <property type="entry name" value="Immunoglobulins"/>
    <property type="match status" value="1"/>
</dbReference>
<accession>A0A9N9QVN5</accession>
<dbReference type="InterPro" id="IPR003599">
    <property type="entry name" value="Ig_sub"/>
</dbReference>
<dbReference type="SUPFAM" id="SSF48726">
    <property type="entry name" value="Immunoglobulin"/>
    <property type="match status" value="1"/>
</dbReference>
<dbReference type="AlphaFoldDB" id="A0A9N9QVN5"/>
<proteinExistence type="predicted"/>
<keyword evidence="3" id="KW-1185">Reference proteome</keyword>
<protein>
    <recommendedName>
        <fullName evidence="1">Ig-like domain-containing protein</fullName>
    </recommendedName>
</protein>
<reference evidence="2" key="1">
    <citation type="submission" date="2021-12" db="EMBL/GenBank/DDBJ databases">
        <authorList>
            <person name="King R."/>
        </authorList>
    </citation>
    <scope>NUCLEOTIDE SEQUENCE</scope>
</reference>
<dbReference type="SMART" id="SM00408">
    <property type="entry name" value="IGc2"/>
    <property type="match status" value="1"/>
</dbReference>